<evidence type="ECO:0000313" key="9">
    <source>
        <dbReference type="EMBL" id="MDI3318473.1"/>
    </source>
</evidence>
<feature type="transmembrane region" description="Helical" evidence="7">
    <location>
        <begin position="717"/>
        <end position="738"/>
    </location>
</feature>
<evidence type="ECO:0000256" key="4">
    <source>
        <dbReference type="ARBA" id="ARBA00022989"/>
    </source>
</evidence>
<dbReference type="Gene3D" id="3.40.50.150">
    <property type="entry name" value="Vaccinia Virus protein VP39"/>
    <property type="match status" value="1"/>
</dbReference>
<dbReference type="PANTHER" id="PTHR33406">
    <property type="entry name" value="MEMBRANE PROTEIN MJ1562-RELATED"/>
    <property type="match status" value="1"/>
</dbReference>
<dbReference type="InterPro" id="IPR050545">
    <property type="entry name" value="Mycobact_MmpL"/>
</dbReference>
<evidence type="ECO:0000256" key="3">
    <source>
        <dbReference type="ARBA" id="ARBA00022692"/>
    </source>
</evidence>
<feature type="transmembrane region" description="Helical" evidence="7">
    <location>
        <begin position="389"/>
        <end position="408"/>
    </location>
</feature>
<dbReference type="CDD" id="cd07989">
    <property type="entry name" value="LPLAT_AGPAT-like"/>
    <property type="match status" value="1"/>
</dbReference>
<feature type="transmembrane region" description="Helical" evidence="7">
    <location>
        <begin position="272"/>
        <end position="290"/>
    </location>
</feature>
<keyword evidence="9" id="KW-0808">Transferase</keyword>
<dbReference type="EMBL" id="JASBRG010000001">
    <property type="protein sequence ID" value="MDI3318473.1"/>
    <property type="molecule type" value="Genomic_DNA"/>
</dbReference>
<feature type="transmembrane region" description="Helical" evidence="7">
    <location>
        <begin position="297"/>
        <end position="317"/>
    </location>
</feature>
<dbReference type="Pfam" id="PF03176">
    <property type="entry name" value="MMPL"/>
    <property type="match status" value="1"/>
</dbReference>
<keyword evidence="5 7" id="KW-0472">Membrane</keyword>
<dbReference type="Pfam" id="PF13847">
    <property type="entry name" value="Methyltransf_31"/>
    <property type="match status" value="1"/>
</dbReference>
<evidence type="ECO:0000256" key="5">
    <source>
        <dbReference type="ARBA" id="ARBA00023136"/>
    </source>
</evidence>
<feature type="transmembrane region" description="Helical" evidence="7">
    <location>
        <begin position="832"/>
        <end position="852"/>
    </location>
</feature>
<keyword evidence="6" id="KW-0175">Coiled coil</keyword>
<feature type="transmembrane region" description="Helical" evidence="7">
    <location>
        <begin position="689"/>
        <end position="711"/>
    </location>
</feature>
<dbReference type="GO" id="GO:0016746">
    <property type="term" value="F:acyltransferase activity"/>
    <property type="evidence" value="ECO:0007669"/>
    <property type="project" value="UniProtKB-KW"/>
</dbReference>
<reference evidence="9 10" key="1">
    <citation type="submission" date="2023-05" db="EMBL/GenBank/DDBJ databases">
        <title>Genome sequence of Pinibacter sp. MAH-24.</title>
        <authorList>
            <person name="Huq M.A."/>
        </authorList>
    </citation>
    <scope>NUCLEOTIDE SEQUENCE [LARGE SCALE GENOMIC DNA]</scope>
    <source>
        <strain evidence="9 10">MAH-24</strain>
    </source>
</reference>
<gene>
    <name evidence="9" type="ORF">QJ048_01750</name>
</gene>
<sequence>METFFLAIYKFFEKRRAVLFALLIVCFGFMAWFAFKVKFEEDITAILPKDAKTQKLNEVFQNSRFMDRLVITVSLADTTKEPQPDSLVAYTERFIEKVNADLQPYVKKIDDKVNDELVMQMFDNILNHLPVYLTDKDYESLDTLITKDAVKKNLEQNIKTLSSPAGFALKKVIAADPSGISFLGLKKLQQLQYDDTFELYDSYIMTKDKKHLLFFITPSNPPSNTGKNAILLKGLDKISDSLSAEFKTVSSSCFGATAVSVGNAQQIRKDNLFTQGITVVFLVVFIAWYFKKKRAPFLMMLPVAFGALFALMCFYFLRGHISVIALGTGSVVLGVAINYSMHVFNHYRHADNIREVIKDLALPMTVGSVTTIGDFFILQFVKSDLLKDLGLFAAFSLIGAALCSLIFLPHLIASRKEDNAHHHEAPTWLDKIASRNVRFSRKFILLIAILTAGFLYTSRYVKFETDMSHMNYMQEKLQKAEAQLNAINAHALQSVYVVSTGKNLDEALSKNEEAVKELDNLKHEGVISRYAGVSSVIISDALQKQRIAKWNAFWTQGKKQQLLATLQQEGASLGYKATAFDNFNNNLLNKSFVPANEKDLDEVRKNFLSDYVIELPEKTMVVNLVKTDNEHKKAIYNSFDNKNGITAIDKQYLTSKLVENVRLDFNSIAWMSSILVFSMLLITYGRIELALITFIPMVITWIWILGIMGLFGIHFNIINIIISTLIFGLGDDYSIFIMDGLLQEYKTGKKVLASYKSSIFLSAITTIVGLGVLIFAKHPALRSIALIAIIGILCVVVISQILIPYLFNLLIRNRTSRGLFPWTASGIFKTGFAFLYFMFGCLLLTIIGVVLMKWNLFGKNRSKIMYHHVIRRFSWSIMYIMGNVKKKIINPLKEDFSKPAVVIVNHQSSLDILPMMMLSPRIILATNKRVYHSKFFGAAIRMAGYHPISEGAEVSVEQLEETIKKGYSIVIFPEGTRSVDGNLKRFHKGAFFLADKLQLDILPILMHGTGYTLSRNDIFLKDGTVTLQYLPRITPQDKSWGDNYAARAKKISSYFKKEYQDLRQQTETPAYFRKQLINNYIYKGPVLEWYMRIKTRMENNYELFNNLVPKSGKVLDAGCGYGFMSYVLHFTGKDRVITGIDYDEEKIETANHCFSKNENINFVYTDVLKFEFENYDAIILSDILHYLLPDEQKMIIERCIHHLNENGVIIIRDGNKDLEERHKGTKLTELFSTKLIGFNKTSGNGLSFLSGKTIHAIAEAKGMSCEELDNTKLTSNVVFVMRRKLIINN</sequence>
<feature type="transmembrane region" description="Helical" evidence="7">
    <location>
        <begin position="323"/>
        <end position="344"/>
    </location>
</feature>
<evidence type="ECO:0000259" key="8">
    <source>
        <dbReference type="SMART" id="SM00563"/>
    </source>
</evidence>
<keyword evidence="9" id="KW-0012">Acyltransferase</keyword>
<evidence type="ECO:0000256" key="1">
    <source>
        <dbReference type="ARBA" id="ARBA00004651"/>
    </source>
</evidence>
<accession>A0ABT6R7C4</accession>
<comment type="caution">
    <text evidence="9">The sequence shown here is derived from an EMBL/GenBank/DDBJ whole genome shotgun (WGS) entry which is preliminary data.</text>
</comment>
<feature type="transmembrane region" description="Helical" evidence="7">
    <location>
        <begin position="356"/>
        <end position="377"/>
    </location>
</feature>
<feature type="transmembrane region" description="Helical" evidence="7">
    <location>
        <begin position="443"/>
        <end position="461"/>
    </location>
</feature>
<dbReference type="Proteomes" id="UP001226434">
    <property type="component" value="Unassembled WGS sequence"/>
</dbReference>
<evidence type="ECO:0000313" key="10">
    <source>
        <dbReference type="Proteomes" id="UP001226434"/>
    </source>
</evidence>
<dbReference type="Pfam" id="PF01553">
    <property type="entry name" value="Acyltransferase"/>
    <property type="match status" value="1"/>
</dbReference>
<evidence type="ECO:0000256" key="2">
    <source>
        <dbReference type="ARBA" id="ARBA00022475"/>
    </source>
</evidence>
<dbReference type="InterPro" id="IPR029063">
    <property type="entry name" value="SAM-dependent_MTases_sf"/>
</dbReference>
<dbReference type="InterPro" id="IPR002123">
    <property type="entry name" value="Plipid/glycerol_acylTrfase"/>
</dbReference>
<dbReference type="RefSeq" id="WP_282332605.1">
    <property type="nucleotide sequence ID" value="NZ_JASBRG010000001.1"/>
</dbReference>
<feature type="coiled-coil region" evidence="6">
    <location>
        <begin position="470"/>
        <end position="524"/>
    </location>
</feature>
<feature type="transmembrane region" description="Helical" evidence="7">
    <location>
        <begin position="784"/>
        <end position="811"/>
    </location>
</feature>
<feature type="transmembrane region" description="Helical" evidence="7">
    <location>
        <begin position="665"/>
        <end position="682"/>
    </location>
</feature>
<dbReference type="Gene3D" id="1.20.1640.10">
    <property type="entry name" value="Multidrug efflux transporter AcrB transmembrane domain"/>
    <property type="match status" value="2"/>
</dbReference>
<dbReference type="PANTHER" id="PTHR33406:SF13">
    <property type="entry name" value="MEMBRANE PROTEIN YDFJ"/>
    <property type="match status" value="1"/>
</dbReference>
<dbReference type="SUPFAM" id="SSF53335">
    <property type="entry name" value="S-adenosyl-L-methionine-dependent methyltransferases"/>
    <property type="match status" value="1"/>
</dbReference>
<feature type="transmembrane region" description="Helical" evidence="7">
    <location>
        <begin position="17"/>
        <end position="35"/>
    </location>
</feature>
<evidence type="ECO:0000256" key="7">
    <source>
        <dbReference type="SAM" id="Phobius"/>
    </source>
</evidence>
<name>A0ABT6R7C4_9BACT</name>
<dbReference type="SUPFAM" id="SSF69593">
    <property type="entry name" value="Glycerol-3-phosphate (1)-acyltransferase"/>
    <property type="match status" value="1"/>
</dbReference>
<evidence type="ECO:0000256" key="6">
    <source>
        <dbReference type="SAM" id="Coils"/>
    </source>
</evidence>
<dbReference type="SMART" id="SM00563">
    <property type="entry name" value="PlsC"/>
    <property type="match status" value="1"/>
</dbReference>
<protein>
    <submittedName>
        <fullName evidence="9">1-acyl-sn-glycerol-3-phosphate acyltransferase</fullName>
    </submittedName>
</protein>
<dbReference type="InterPro" id="IPR004869">
    <property type="entry name" value="MMPL_dom"/>
</dbReference>
<keyword evidence="4 7" id="KW-1133">Transmembrane helix</keyword>
<dbReference type="SUPFAM" id="SSF82866">
    <property type="entry name" value="Multidrug efflux transporter AcrB transmembrane domain"/>
    <property type="match status" value="2"/>
</dbReference>
<dbReference type="InterPro" id="IPR025714">
    <property type="entry name" value="Methyltranfer_dom"/>
</dbReference>
<keyword evidence="10" id="KW-1185">Reference proteome</keyword>
<feature type="domain" description="Phospholipid/glycerol acyltransferase" evidence="8">
    <location>
        <begin position="900"/>
        <end position="1009"/>
    </location>
</feature>
<keyword evidence="2" id="KW-1003">Cell membrane</keyword>
<proteinExistence type="predicted"/>
<keyword evidence="3 7" id="KW-0812">Transmembrane</keyword>
<comment type="subcellular location">
    <subcellularLocation>
        <location evidence="1">Cell membrane</location>
        <topology evidence="1">Multi-pass membrane protein</topology>
    </subcellularLocation>
</comment>
<feature type="transmembrane region" description="Helical" evidence="7">
    <location>
        <begin position="759"/>
        <end position="778"/>
    </location>
</feature>
<organism evidence="9 10">
    <name type="scientific">Pinibacter soli</name>
    <dbReference type="NCBI Taxonomy" id="3044211"/>
    <lineage>
        <taxon>Bacteria</taxon>
        <taxon>Pseudomonadati</taxon>
        <taxon>Bacteroidota</taxon>
        <taxon>Chitinophagia</taxon>
        <taxon>Chitinophagales</taxon>
        <taxon>Chitinophagaceae</taxon>
        <taxon>Pinibacter</taxon>
    </lineage>
</organism>
<dbReference type="CDD" id="cd02440">
    <property type="entry name" value="AdoMet_MTases"/>
    <property type="match status" value="1"/>
</dbReference>